<dbReference type="Proteomes" id="UP001168990">
    <property type="component" value="Unassembled WGS sequence"/>
</dbReference>
<comment type="caution">
    <text evidence="2">The sequence shown here is derived from an EMBL/GenBank/DDBJ whole genome shotgun (WGS) entry which is preliminary data.</text>
</comment>
<dbReference type="EMBL" id="JAQQBS010000001">
    <property type="protein sequence ID" value="KAK0177276.1"/>
    <property type="molecule type" value="Genomic_DNA"/>
</dbReference>
<reference evidence="2" key="2">
    <citation type="submission" date="2023-03" db="EMBL/GenBank/DDBJ databases">
        <authorList>
            <person name="Inwood S.N."/>
            <person name="Skelly J.G."/>
            <person name="Guhlin J."/>
            <person name="Harrop T.W.R."/>
            <person name="Goldson S.G."/>
            <person name="Dearden P.K."/>
        </authorList>
    </citation>
    <scope>NUCLEOTIDE SEQUENCE</scope>
    <source>
        <strain evidence="2">Irish</strain>
        <tissue evidence="2">Whole body</tissue>
    </source>
</reference>
<evidence type="ECO:0000313" key="3">
    <source>
        <dbReference type="Proteomes" id="UP001168990"/>
    </source>
</evidence>
<sequence length="101" mass="10995">MLKTTGAQLANIVLHSPYSPDLQLVPTDYIARTHERKLARNPAFAPVPSPSREPAATNPALNSIRKPVLTPEQPPVLEPAPDPSREPCLNPIPRNSFEISA</sequence>
<name>A0AA39FX79_9HYME</name>
<accession>A0AA39FX79</accession>
<organism evidence="2 3">
    <name type="scientific">Microctonus aethiopoides</name>
    <dbReference type="NCBI Taxonomy" id="144406"/>
    <lineage>
        <taxon>Eukaryota</taxon>
        <taxon>Metazoa</taxon>
        <taxon>Ecdysozoa</taxon>
        <taxon>Arthropoda</taxon>
        <taxon>Hexapoda</taxon>
        <taxon>Insecta</taxon>
        <taxon>Pterygota</taxon>
        <taxon>Neoptera</taxon>
        <taxon>Endopterygota</taxon>
        <taxon>Hymenoptera</taxon>
        <taxon>Apocrita</taxon>
        <taxon>Ichneumonoidea</taxon>
        <taxon>Braconidae</taxon>
        <taxon>Euphorinae</taxon>
        <taxon>Microctonus</taxon>
    </lineage>
</organism>
<gene>
    <name evidence="2" type="ORF">PV328_001345</name>
</gene>
<evidence type="ECO:0000256" key="1">
    <source>
        <dbReference type="SAM" id="MobiDB-lite"/>
    </source>
</evidence>
<proteinExistence type="predicted"/>
<dbReference type="AlphaFoldDB" id="A0AA39FX79"/>
<keyword evidence="3" id="KW-1185">Reference proteome</keyword>
<feature type="compositionally biased region" description="Pro residues" evidence="1">
    <location>
        <begin position="72"/>
        <end position="82"/>
    </location>
</feature>
<reference evidence="2" key="1">
    <citation type="journal article" date="2023" name="bioRxiv">
        <title>Scaffold-level genome assemblies of two parasitoid biocontrol wasps reveal the parthenogenesis mechanism and an associated novel virus.</title>
        <authorList>
            <person name="Inwood S."/>
            <person name="Skelly J."/>
            <person name="Guhlin J."/>
            <person name="Harrop T."/>
            <person name="Goldson S."/>
            <person name="Dearden P."/>
        </authorList>
    </citation>
    <scope>NUCLEOTIDE SEQUENCE</scope>
    <source>
        <strain evidence="2">Irish</strain>
        <tissue evidence="2">Whole body</tissue>
    </source>
</reference>
<protein>
    <submittedName>
        <fullName evidence="2">Uncharacterized protein</fullName>
    </submittedName>
</protein>
<evidence type="ECO:0000313" key="2">
    <source>
        <dbReference type="EMBL" id="KAK0177276.1"/>
    </source>
</evidence>
<feature type="region of interest" description="Disordered" evidence="1">
    <location>
        <begin position="41"/>
        <end position="101"/>
    </location>
</feature>